<sequence>MTSPTSTTTLPRIGILGAGHVGPAIGRVAIEAGYPVSIAGSGDPAKIALITQILVPGAKADWPAQVAAEADIVILAIPLHKFRTFDPSLVAGKVVVDLMNYWAPIDGTQQLFEDPRYGSSEIIQQHLSGARVVKSFNHAGYHELEADRRPAGSPDRLALGVAGDDREAVELVAALVENIGYDAVLLDSLREGRILEPGGPVFGASLNKEQFAQVLTAKAAA</sequence>
<evidence type="ECO:0000313" key="4">
    <source>
        <dbReference type="Proteomes" id="UP000295411"/>
    </source>
</evidence>
<feature type="domain" description="Pyrroline-5-carboxylate reductase catalytic N-terminal" evidence="2">
    <location>
        <begin position="12"/>
        <end position="101"/>
    </location>
</feature>
<dbReference type="OrthoDB" id="1523398at2"/>
<accession>A0A4R5TU33</accession>
<dbReference type="GO" id="GO:0016491">
    <property type="term" value="F:oxidoreductase activity"/>
    <property type="evidence" value="ECO:0007669"/>
    <property type="project" value="UniProtKB-KW"/>
</dbReference>
<dbReference type="SUPFAM" id="SSF51735">
    <property type="entry name" value="NAD(P)-binding Rossmann-fold domains"/>
    <property type="match status" value="1"/>
</dbReference>
<dbReference type="Gene3D" id="3.40.50.720">
    <property type="entry name" value="NAD(P)-binding Rossmann-like Domain"/>
    <property type="match status" value="1"/>
</dbReference>
<evidence type="ECO:0000313" key="3">
    <source>
        <dbReference type="EMBL" id="TDK24544.1"/>
    </source>
</evidence>
<keyword evidence="1" id="KW-0560">Oxidoreductase</keyword>
<reference evidence="3 4" key="1">
    <citation type="submission" date="2019-03" db="EMBL/GenBank/DDBJ databases">
        <title>Arthrobacter sp. nov., an bacterium isolated from biocrust in Mu Us Desert.</title>
        <authorList>
            <person name="Lixiong L."/>
        </authorList>
    </citation>
    <scope>NUCLEOTIDE SEQUENCE [LARGE SCALE GENOMIC DNA]</scope>
    <source>
        <strain evidence="3 4">SLN-3</strain>
    </source>
</reference>
<dbReference type="InterPro" id="IPR051267">
    <property type="entry name" value="STEAP_metalloreductase"/>
</dbReference>
<gene>
    <name evidence="3" type="ORF">E2F48_11950</name>
</gene>
<name>A0A4R5TU33_9MICC</name>
<evidence type="ECO:0000259" key="2">
    <source>
        <dbReference type="Pfam" id="PF03807"/>
    </source>
</evidence>
<dbReference type="EMBL" id="SMTK01000004">
    <property type="protein sequence ID" value="TDK24544.1"/>
    <property type="molecule type" value="Genomic_DNA"/>
</dbReference>
<evidence type="ECO:0000256" key="1">
    <source>
        <dbReference type="ARBA" id="ARBA00023002"/>
    </source>
</evidence>
<protein>
    <submittedName>
        <fullName evidence="3">NADP oxidoreductase</fullName>
    </submittedName>
</protein>
<dbReference type="Pfam" id="PF03807">
    <property type="entry name" value="F420_oxidored"/>
    <property type="match status" value="1"/>
</dbReference>
<comment type="caution">
    <text evidence="3">The sequence shown here is derived from an EMBL/GenBank/DDBJ whole genome shotgun (WGS) entry which is preliminary data.</text>
</comment>
<keyword evidence="4" id="KW-1185">Reference proteome</keyword>
<dbReference type="InterPro" id="IPR036291">
    <property type="entry name" value="NAD(P)-bd_dom_sf"/>
</dbReference>
<organism evidence="3 4">
    <name type="scientific">Arthrobacter crusticola</name>
    <dbReference type="NCBI Taxonomy" id="2547960"/>
    <lineage>
        <taxon>Bacteria</taxon>
        <taxon>Bacillati</taxon>
        <taxon>Actinomycetota</taxon>
        <taxon>Actinomycetes</taxon>
        <taxon>Micrococcales</taxon>
        <taxon>Micrococcaceae</taxon>
        <taxon>Arthrobacter</taxon>
    </lineage>
</organism>
<dbReference type="RefSeq" id="WP_133404222.1">
    <property type="nucleotide sequence ID" value="NZ_SMTK01000004.1"/>
</dbReference>
<dbReference type="AlphaFoldDB" id="A0A4R5TU33"/>
<dbReference type="Proteomes" id="UP000295411">
    <property type="component" value="Unassembled WGS sequence"/>
</dbReference>
<proteinExistence type="predicted"/>
<dbReference type="PANTHER" id="PTHR14239">
    <property type="entry name" value="DUDULIN-RELATED"/>
    <property type="match status" value="1"/>
</dbReference>
<dbReference type="InterPro" id="IPR028939">
    <property type="entry name" value="P5C_Rdtase_cat_N"/>
</dbReference>